<evidence type="ECO:0000256" key="4">
    <source>
        <dbReference type="ARBA" id="ARBA00023002"/>
    </source>
</evidence>
<dbReference type="InterPro" id="IPR012337">
    <property type="entry name" value="RNaseH-like_sf"/>
</dbReference>
<dbReference type="GO" id="GO:0002238">
    <property type="term" value="P:response to molecule of fungal origin"/>
    <property type="evidence" value="ECO:0007669"/>
    <property type="project" value="UniProtKB-ARBA"/>
</dbReference>
<dbReference type="GO" id="GO:0031418">
    <property type="term" value="F:L-ascorbic acid binding"/>
    <property type="evidence" value="ECO:0007669"/>
    <property type="project" value="UniProtKB-KW"/>
</dbReference>
<dbReference type="InterPro" id="IPR036397">
    <property type="entry name" value="RNaseH_sf"/>
</dbReference>
<keyword evidence="5" id="KW-0408">Iron</keyword>
<dbReference type="PANTHER" id="PTHR10209:SF867">
    <property type="entry name" value="2-OXOGLUTARATE (2OG) AND FE(II)-DEPENDENT OXYGENASE SUPERFAMILY PROTEIN"/>
    <property type="match status" value="1"/>
</dbReference>
<dbReference type="FunFam" id="2.60.120.330:FF:000006">
    <property type="entry name" value="2-oxoglutarate-Fe(II) type oxidoreductase hxnY"/>
    <property type="match status" value="1"/>
</dbReference>
<dbReference type="Pfam" id="PF03171">
    <property type="entry name" value="2OG-FeII_Oxy"/>
    <property type="match status" value="1"/>
</dbReference>
<dbReference type="PROSITE" id="PS51471">
    <property type="entry name" value="FE2OG_OXY"/>
    <property type="match status" value="1"/>
</dbReference>
<evidence type="ECO:0000256" key="1">
    <source>
        <dbReference type="ARBA" id="ARBA00008056"/>
    </source>
</evidence>
<dbReference type="SUPFAM" id="SSF51197">
    <property type="entry name" value="Clavaminate synthase-like"/>
    <property type="match status" value="1"/>
</dbReference>
<reference evidence="7 8" key="2">
    <citation type="journal article" date="2017" name="Genome Biol.">
        <title>New reference genome sequences of hot pepper reveal the massive evolution of plant disease-resistance genes by retroduplication.</title>
        <authorList>
            <person name="Kim S."/>
            <person name="Park J."/>
            <person name="Yeom S.I."/>
            <person name="Kim Y.M."/>
            <person name="Seo E."/>
            <person name="Kim K.T."/>
            <person name="Kim M.S."/>
            <person name="Lee J.M."/>
            <person name="Cheong K."/>
            <person name="Shin H.S."/>
            <person name="Kim S.B."/>
            <person name="Han K."/>
            <person name="Lee J."/>
            <person name="Park M."/>
            <person name="Lee H.A."/>
            <person name="Lee H.Y."/>
            <person name="Lee Y."/>
            <person name="Oh S."/>
            <person name="Lee J.H."/>
            <person name="Choi E."/>
            <person name="Choi E."/>
            <person name="Lee S.E."/>
            <person name="Jeon J."/>
            <person name="Kim H."/>
            <person name="Choi G."/>
            <person name="Song H."/>
            <person name="Lee J."/>
            <person name="Lee S.C."/>
            <person name="Kwon J.K."/>
            <person name="Lee H.Y."/>
            <person name="Koo N."/>
            <person name="Hong Y."/>
            <person name="Kim R.W."/>
            <person name="Kang W.H."/>
            <person name="Huh J.H."/>
            <person name="Kang B.C."/>
            <person name="Yang T.J."/>
            <person name="Lee Y.H."/>
            <person name="Bennetzen J.L."/>
            <person name="Choi D."/>
        </authorList>
    </citation>
    <scope>NUCLEOTIDE SEQUENCE [LARGE SCALE GENOMIC DNA]</scope>
    <source>
        <strain evidence="8">cv. CM334</strain>
    </source>
</reference>
<evidence type="ECO:0000313" key="7">
    <source>
        <dbReference type="EMBL" id="PHT94071.1"/>
    </source>
</evidence>
<dbReference type="InterPro" id="IPR056924">
    <property type="entry name" value="SH3_Tf2-1"/>
</dbReference>
<dbReference type="InterPro" id="IPR027443">
    <property type="entry name" value="IPNS-like_sf"/>
</dbReference>
<evidence type="ECO:0000256" key="2">
    <source>
        <dbReference type="ARBA" id="ARBA00022723"/>
    </source>
</evidence>
<protein>
    <recommendedName>
        <fullName evidence="6">Fe2OG dioxygenase domain-containing protein</fullName>
    </recommendedName>
</protein>
<dbReference type="GO" id="GO:0003676">
    <property type="term" value="F:nucleic acid binding"/>
    <property type="evidence" value="ECO:0007669"/>
    <property type="project" value="InterPro"/>
</dbReference>
<name>A0A2G3AIL3_CAPAN</name>
<gene>
    <name evidence="7" type="ORF">T459_01953</name>
</gene>
<dbReference type="SUPFAM" id="SSF53098">
    <property type="entry name" value="Ribonuclease H-like"/>
    <property type="match status" value="1"/>
</dbReference>
<dbReference type="EMBL" id="AYRZ02000001">
    <property type="protein sequence ID" value="PHT94071.1"/>
    <property type="molecule type" value="Genomic_DNA"/>
</dbReference>
<accession>A0A2G3AIL3</accession>
<dbReference type="PANTHER" id="PTHR10209">
    <property type="entry name" value="OXIDOREDUCTASE, 2OG-FE II OXYGENASE FAMILY PROTEIN"/>
    <property type="match status" value="1"/>
</dbReference>
<dbReference type="GO" id="GO:0009805">
    <property type="term" value="P:coumarin biosynthetic process"/>
    <property type="evidence" value="ECO:0007669"/>
    <property type="project" value="UniProtKB-ARBA"/>
</dbReference>
<dbReference type="AlphaFoldDB" id="A0A2G3AIL3"/>
<dbReference type="Gene3D" id="2.60.120.330">
    <property type="entry name" value="B-lactam Antibiotic, Isopenicillin N Synthase, Chain"/>
    <property type="match status" value="1"/>
</dbReference>
<keyword evidence="4" id="KW-0560">Oxidoreductase</keyword>
<comment type="similarity">
    <text evidence="1">Belongs to the iron/ascorbate-dependent oxidoreductase family.</text>
</comment>
<evidence type="ECO:0000313" key="8">
    <source>
        <dbReference type="Proteomes" id="UP000222542"/>
    </source>
</evidence>
<comment type="caution">
    <text evidence="7">The sequence shown here is derived from an EMBL/GenBank/DDBJ whole genome shotgun (WGS) entry which is preliminary data.</text>
</comment>
<dbReference type="PRINTS" id="PR00682">
    <property type="entry name" value="IPNSYNTHASE"/>
</dbReference>
<dbReference type="InterPro" id="IPR026992">
    <property type="entry name" value="DIOX_N"/>
</dbReference>
<dbReference type="Gene3D" id="3.30.420.10">
    <property type="entry name" value="Ribonuclease H-like superfamily/Ribonuclease H"/>
    <property type="match status" value="1"/>
</dbReference>
<keyword evidence="2" id="KW-0479">Metal-binding</keyword>
<reference evidence="7 8" key="1">
    <citation type="journal article" date="2014" name="Nat. Genet.">
        <title>Genome sequence of the hot pepper provides insights into the evolution of pungency in Capsicum species.</title>
        <authorList>
            <person name="Kim S."/>
            <person name="Park M."/>
            <person name="Yeom S.I."/>
            <person name="Kim Y.M."/>
            <person name="Lee J.M."/>
            <person name="Lee H.A."/>
            <person name="Seo E."/>
            <person name="Choi J."/>
            <person name="Cheong K."/>
            <person name="Kim K.T."/>
            <person name="Jung K."/>
            <person name="Lee G.W."/>
            <person name="Oh S.K."/>
            <person name="Bae C."/>
            <person name="Kim S.B."/>
            <person name="Lee H.Y."/>
            <person name="Kim S.Y."/>
            <person name="Kim M.S."/>
            <person name="Kang B.C."/>
            <person name="Jo Y.D."/>
            <person name="Yang H.B."/>
            <person name="Jeong H.J."/>
            <person name="Kang W.H."/>
            <person name="Kwon J.K."/>
            <person name="Shin C."/>
            <person name="Lim J.Y."/>
            <person name="Park J.H."/>
            <person name="Huh J.H."/>
            <person name="Kim J.S."/>
            <person name="Kim B.D."/>
            <person name="Cohen O."/>
            <person name="Paran I."/>
            <person name="Suh M.C."/>
            <person name="Lee S.B."/>
            <person name="Kim Y.K."/>
            <person name="Shin Y."/>
            <person name="Noh S.J."/>
            <person name="Park J."/>
            <person name="Seo Y.S."/>
            <person name="Kwon S.Y."/>
            <person name="Kim H.A."/>
            <person name="Park J.M."/>
            <person name="Kim H.J."/>
            <person name="Choi S.B."/>
            <person name="Bosland P.W."/>
            <person name="Reeves G."/>
            <person name="Jo S.H."/>
            <person name="Lee B.W."/>
            <person name="Cho H.T."/>
            <person name="Choi H.S."/>
            <person name="Lee M.S."/>
            <person name="Yu Y."/>
            <person name="Do Choi Y."/>
            <person name="Park B.S."/>
            <person name="van Deynze A."/>
            <person name="Ashrafi H."/>
            <person name="Hill T."/>
            <person name="Kim W.T."/>
            <person name="Pai H.S."/>
            <person name="Ahn H.K."/>
            <person name="Yeam I."/>
            <person name="Giovannoni J.J."/>
            <person name="Rose J.K."/>
            <person name="Sorensen I."/>
            <person name="Lee S.J."/>
            <person name="Kim R.W."/>
            <person name="Choi I.Y."/>
            <person name="Choi B.S."/>
            <person name="Lim J.S."/>
            <person name="Lee Y.H."/>
            <person name="Choi D."/>
        </authorList>
    </citation>
    <scope>NUCLEOTIDE SEQUENCE [LARGE SCALE GENOMIC DNA]</scope>
    <source>
        <strain evidence="8">cv. CM334</strain>
    </source>
</reference>
<dbReference type="Pfam" id="PF14226">
    <property type="entry name" value="DIOX_N"/>
    <property type="match status" value="1"/>
</dbReference>
<dbReference type="InterPro" id="IPR005123">
    <property type="entry name" value="Oxoglu/Fe-dep_dioxygenase_dom"/>
</dbReference>
<proteinExistence type="inferred from homology"/>
<dbReference type="Pfam" id="PF24626">
    <property type="entry name" value="SH3_Tf2-1"/>
    <property type="match status" value="1"/>
</dbReference>
<keyword evidence="3" id="KW-0847">Vitamin C</keyword>
<evidence type="ECO:0000259" key="6">
    <source>
        <dbReference type="PROSITE" id="PS51471"/>
    </source>
</evidence>
<evidence type="ECO:0000256" key="5">
    <source>
        <dbReference type="ARBA" id="ARBA00023004"/>
    </source>
</evidence>
<organism evidence="7 8">
    <name type="scientific">Capsicum annuum</name>
    <name type="common">Capsicum pepper</name>
    <dbReference type="NCBI Taxonomy" id="4072"/>
    <lineage>
        <taxon>Eukaryota</taxon>
        <taxon>Viridiplantae</taxon>
        <taxon>Streptophyta</taxon>
        <taxon>Embryophyta</taxon>
        <taxon>Tracheophyta</taxon>
        <taxon>Spermatophyta</taxon>
        <taxon>Magnoliopsida</taxon>
        <taxon>eudicotyledons</taxon>
        <taxon>Gunneridae</taxon>
        <taxon>Pentapetalae</taxon>
        <taxon>asterids</taxon>
        <taxon>lamiids</taxon>
        <taxon>Solanales</taxon>
        <taxon>Solanaceae</taxon>
        <taxon>Solanoideae</taxon>
        <taxon>Capsiceae</taxon>
        <taxon>Capsicum</taxon>
    </lineage>
</organism>
<dbReference type="STRING" id="4072.A0A2G3AIL3"/>
<dbReference type="InterPro" id="IPR044861">
    <property type="entry name" value="IPNS-like_FE2OG_OXY"/>
</dbReference>
<dbReference type="Proteomes" id="UP000222542">
    <property type="component" value="Unassembled WGS sequence"/>
</dbReference>
<dbReference type="GO" id="GO:0016706">
    <property type="term" value="F:2-oxoglutarate-dependent dioxygenase activity"/>
    <property type="evidence" value="ECO:0007669"/>
    <property type="project" value="UniProtKB-ARBA"/>
</dbReference>
<keyword evidence="8" id="KW-1185">Reference proteome</keyword>
<sequence length="1125" mass="128217">MVDFMNNSKAAEDMRNDGIAAANFYSLNCIDLSSPDIHTSVSLLKQAPLSLSASACLDSGFFYVVNHGISQEFMDEVLAQSKKFFDLPLEEKMKLLRNEKHRGYTPCLDEHLDAVNQINGDYKEGYYIGVEVPEDDPESQKPFYGSNVWPAAGTLPGWRETMQKYHQEALEVVKGVSRLIALALDLDVDFFNQPELLGRPIATLRLLHYEGKLSDPSNGIFGAGAHSDYGLITLLATDNVCGLQISKDKDANPHIWEYVPPLKGAFVVNLGDMLERWSNGIFRSTLHRVLGNGQERFSELEDVDYMILMLDCSGPANDDDDIEFWLEFGIKWSFMICYASQNSELRLLGTSGIHQGCARPAKCSSNDTSQMATLIFEDMIRGHHLKAQDLVTLRAQEYARKTRFEHKQSRAWKIAWSIEELRTHDFGQHLMGHDLVIFIKGEITMETTAGSAILAKLEAITRQWEVVNERSDHMGVPREQVGYPDTRQDEDHSSCELRGENVIPYTPMNVVAVLPSVGVHESSFCDTLDIFRSHEDQTLVVGTQVLVDPLDDEIDSPRENDLCPPGASTYNLTKGEQNDQPGVYDLDSLEDLENPSCDCLYEDDIDYGPLASLDGLYVCKDNSCEREGDMCLEIPSTSSLCVSYVGYIPSGNFETSIHDIFNSDQEGLLTLEDDTLGESERGRDLSPWLRLPLDPGLDSRSNPFQEGKDDTSQMATLIFEDMIRGHHLKAQDLVTLRAQEYARKTRFEHKQSRAWKIAWSIEELRTHDFGQHLMGHDLVIFIKAQNKRLTFLSANPVANTVVVRIWYFTRMNPPSFTGSKSDEEPQEFIDQWKVERAADAGPIEWEEFAITFLDSFFPLEIRSLCGIKECRSKMLIKEMDISRLMVHAHQIKEAKNKENERENKRARTSSFNFTQHKSEGDGQVEKTIKTLEYMLRVCPIDFKGSWDDHLPLIEFTYNNNYHSSIQMALFKVLYRMRYMSPIGWFELGEATVVGPDFVFNTIEKDQLIRERFKTAQSRQKLYAYVQRKDLEFEIGDYVYFKISSMKVVKRFGKKGKLNTRYISPYRILSCLKKVAYQVKLPLDLASVHPIFHVSLIKKYIGDLEAVVLIGSLDFQNNLSYEEILV</sequence>
<dbReference type="GO" id="GO:0046872">
    <property type="term" value="F:metal ion binding"/>
    <property type="evidence" value="ECO:0007669"/>
    <property type="project" value="UniProtKB-KW"/>
</dbReference>
<feature type="domain" description="Fe2OG dioxygenase" evidence="6">
    <location>
        <begin position="200"/>
        <end position="305"/>
    </location>
</feature>
<dbReference type="Gramene" id="PHT94071">
    <property type="protein sequence ID" value="PHT94071"/>
    <property type="gene ID" value="T459_01953"/>
</dbReference>
<evidence type="ECO:0000256" key="3">
    <source>
        <dbReference type="ARBA" id="ARBA00022896"/>
    </source>
</evidence>